<dbReference type="AlphaFoldDB" id="A0AA38M5Y6"/>
<dbReference type="InterPro" id="IPR011010">
    <property type="entry name" value="DNA_brk_join_enz"/>
</dbReference>
<dbReference type="EMBL" id="JALNTZ010000008">
    <property type="protein sequence ID" value="KAJ3644213.1"/>
    <property type="molecule type" value="Genomic_DNA"/>
</dbReference>
<protein>
    <submittedName>
        <fullName evidence="1">Uncharacterized protein</fullName>
    </submittedName>
</protein>
<evidence type="ECO:0000313" key="1">
    <source>
        <dbReference type="EMBL" id="KAJ3644213.1"/>
    </source>
</evidence>
<accession>A0AA38M5Y6</accession>
<name>A0AA38M5Y6_9CUCU</name>
<dbReference type="SUPFAM" id="SSF56349">
    <property type="entry name" value="DNA breaking-rejoining enzymes"/>
    <property type="match status" value="1"/>
</dbReference>
<evidence type="ECO:0000313" key="2">
    <source>
        <dbReference type="Proteomes" id="UP001168821"/>
    </source>
</evidence>
<sequence>MNELDVILNEDNYLIAGISEHWLFPEETEDLRLSNFITKSYFSRESSKHGGSLIMASSEISCTSVEELKETSVERHCEVSGEEISKFLLEAPDEQFLIYKVGMMLGGAGACRRQELYNMAVEDIEDRGEFIFVKIPDTKTHIQRSFTKCGPPYSSATKIFSSLFKDELRVFLMATIDPSITKDYQLCNFRCFRIGELEVT</sequence>
<proteinExistence type="predicted"/>
<organism evidence="1 2">
    <name type="scientific">Zophobas morio</name>
    <dbReference type="NCBI Taxonomy" id="2755281"/>
    <lineage>
        <taxon>Eukaryota</taxon>
        <taxon>Metazoa</taxon>
        <taxon>Ecdysozoa</taxon>
        <taxon>Arthropoda</taxon>
        <taxon>Hexapoda</taxon>
        <taxon>Insecta</taxon>
        <taxon>Pterygota</taxon>
        <taxon>Neoptera</taxon>
        <taxon>Endopterygota</taxon>
        <taxon>Coleoptera</taxon>
        <taxon>Polyphaga</taxon>
        <taxon>Cucujiformia</taxon>
        <taxon>Tenebrionidae</taxon>
        <taxon>Zophobas</taxon>
    </lineage>
</organism>
<dbReference type="Proteomes" id="UP001168821">
    <property type="component" value="Unassembled WGS sequence"/>
</dbReference>
<keyword evidence="2" id="KW-1185">Reference proteome</keyword>
<reference evidence="1" key="1">
    <citation type="journal article" date="2023" name="G3 (Bethesda)">
        <title>Whole genome assemblies of Zophobas morio and Tenebrio molitor.</title>
        <authorList>
            <person name="Kaur S."/>
            <person name="Stinson S.A."/>
            <person name="diCenzo G.C."/>
        </authorList>
    </citation>
    <scope>NUCLEOTIDE SEQUENCE</scope>
    <source>
        <strain evidence="1">QUZm001</strain>
    </source>
</reference>
<dbReference type="GO" id="GO:0003677">
    <property type="term" value="F:DNA binding"/>
    <property type="evidence" value="ECO:0007669"/>
    <property type="project" value="InterPro"/>
</dbReference>
<comment type="caution">
    <text evidence="1">The sequence shown here is derived from an EMBL/GenBank/DDBJ whole genome shotgun (WGS) entry which is preliminary data.</text>
</comment>
<gene>
    <name evidence="1" type="ORF">Zmor_026883</name>
</gene>